<dbReference type="PROSITE" id="PS51820">
    <property type="entry name" value="PA14"/>
    <property type="match status" value="1"/>
</dbReference>
<feature type="transmembrane region" description="Helical" evidence="1">
    <location>
        <begin position="20"/>
        <end position="38"/>
    </location>
</feature>
<dbReference type="InterPro" id="IPR037524">
    <property type="entry name" value="PA14/GLEYA"/>
</dbReference>
<dbReference type="SUPFAM" id="SSF49313">
    <property type="entry name" value="Cadherin-like"/>
    <property type="match status" value="1"/>
</dbReference>
<feature type="domain" description="Fibronectin type-III" evidence="2">
    <location>
        <begin position="377"/>
        <end position="475"/>
    </location>
</feature>
<dbReference type="InterPro" id="IPR013783">
    <property type="entry name" value="Ig-like_fold"/>
</dbReference>
<protein>
    <submittedName>
        <fullName evidence="4">T9SS sorting signal type C domain-containing protein</fullName>
    </submittedName>
</protein>
<dbReference type="Gene3D" id="3.90.182.10">
    <property type="entry name" value="Toxin - Anthrax Protective Antigen,domain 1"/>
    <property type="match status" value="1"/>
</dbReference>
<evidence type="ECO:0000313" key="5">
    <source>
        <dbReference type="Proteomes" id="UP000641454"/>
    </source>
</evidence>
<dbReference type="EMBL" id="JACRUL010000043">
    <property type="protein sequence ID" value="MBC5845568.1"/>
    <property type="molecule type" value="Genomic_DNA"/>
</dbReference>
<comment type="caution">
    <text evidence="4">The sequence shown here is derived from an EMBL/GenBank/DDBJ whole genome shotgun (WGS) entry which is preliminary data.</text>
</comment>
<evidence type="ECO:0000259" key="2">
    <source>
        <dbReference type="PROSITE" id="PS50853"/>
    </source>
</evidence>
<keyword evidence="5" id="KW-1185">Reference proteome</keyword>
<dbReference type="Pfam" id="PF19408">
    <property type="entry name" value="PKD_6"/>
    <property type="match status" value="1"/>
</dbReference>
<reference evidence="4 5" key="1">
    <citation type="submission" date="2020-08" db="EMBL/GenBank/DDBJ databases">
        <title>Description of novel Flavobacterium F-392 isolate.</title>
        <authorList>
            <person name="Saticioglu I.B."/>
            <person name="Duman M."/>
            <person name="Altun S."/>
        </authorList>
    </citation>
    <scope>NUCLEOTIDE SEQUENCE [LARGE SCALE GENOMIC DNA]</scope>
    <source>
        <strain evidence="4 5">F-392</strain>
    </source>
</reference>
<dbReference type="SUPFAM" id="SSF56988">
    <property type="entry name" value="Anthrax protective antigen"/>
    <property type="match status" value="1"/>
</dbReference>
<name>A0A923N063_9FLAO</name>
<accession>A0A923N063</accession>
<dbReference type="NCBIfam" id="NF033708">
    <property type="entry name" value="T9SS_Cterm_ChiA"/>
    <property type="match status" value="1"/>
</dbReference>
<dbReference type="RefSeq" id="WP_187020305.1">
    <property type="nucleotide sequence ID" value="NZ_JACRUK010000045.1"/>
</dbReference>
<dbReference type="PROSITE" id="PS51257">
    <property type="entry name" value="PROKAR_LIPOPROTEIN"/>
    <property type="match status" value="1"/>
</dbReference>
<gene>
    <name evidence="4" type="ORF">H8R25_14120</name>
</gene>
<evidence type="ECO:0000259" key="3">
    <source>
        <dbReference type="PROSITE" id="PS51820"/>
    </source>
</evidence>
<dbReference type="Pfam" id="PF20009">
    <property type="entry name" value="GEVED"/>
    <property type="match status" value="1"/>
</dbReference>
<dbReference type="GO" id="GO:0016020">
    <property type="term" value="C:membrane"/>
    <property type="evidence" value="ECO:0007669"/>
    <property type="project" value="InterPro"/>
</dbReference>
<organism evidence="4 5">
    <name type="scientific">Flavobacterium muglaense</name>
    <dbReference type="NCBI Taxonomy" id="2764716"/>
    <lineage>
        <taxon>Bacteria</taxon>
        <taxon>Pseudomonadati</taxon>
        <taxon>Bacteroidota</taxon>
        <taxon>Flavobacteriia</taxon>
        <taxon>Flavobacteriales</taxon>
        <taxon>Flavobacteriaceae</taxon>
        <taxon>Flavobacterium</taxon>
    </lineage>
</organism>
<proteinExistence type="predicted"/>
<dbReference type="InterPro" id="IPR011658">
    <property type="entry name" value="PA14_dom"/>
</dbReference>
<feature type="domain" description="PA14" evidence="3">
    <location>
        <begin position="1040"/>
        <end position="1178"/>
    </location>
</feature>
<dbReference type="InterPro" id="IPR015919">
    <property type="entry name" value="Cadherin-like_sf"/>
</dbReference>
<keyword evidence="1" id="KW-0472">Membrane</keyword>
<dbReference type="Gene3D" id="2.60.40.10">
    <property type="entry name" value="Immunoglobulins"/>
    <property type="match status" value="2"/>
</dbReference>
<evidence type="ECO:0000313" key="4">
    <source>
        <dbReference type="EMBL" id="MBC5845568.1"/>
    </source>
</evidence>
<sequence>MDKFYLQNSCLAQITKKHQYMAFLLMIVVSCSCFGATYKSIAILPPTYCGGINFDGATPITNVTIAGIANSSSRSTTVEYENYTSIIGNVCAGQTGLSISIEGNTVGNYTVSAFVYIDWNQNGILDDAGESYYIGNISNSTGIDGKVASSIISVPSGATSGNTRMRVVFRDRSVNNPCVKSSSYEFGQTEDYTINVNQAPVGLSYTLGSPVYCRGSAIATNSASLSTPGTPSSTYTVSPALPAGLSISSTTGAITGTPTVAVAAANYTVSATNSCGVATVILNITVNAAPATPGTITQPTNKCASTTGNTFSIAAVTGATSYAWSVTGTGWSVTAGGTTTSATITIGSGAGTVSVTATNACGTSSSSSTGSITPTTAPSVPGSSSPYTFTCNGFTAQWGPHYLSTSYYIDVATNSSFSAGTILSSYDNLNVGNVQFLVLSGLSSGTTYYYRVRASNACGTSGNSGTMSGTTTGPTIGTTSSNQSVCSGNSPADITLTGSTGAVQWQSSVDNSSFSNISGATSSVLSSAQIGVLTATRYYRAILTNSGCTSYSTVVTVTVTASTLSTTGPTICVGGSGTLTASGVCGSVFTNSGTAFSGAWTGTSDPTAFRPTFITNSATCSFSTTTRNYVATVFQVSVTGNYTFSMDQNGNYDGMGYITTGSFVPGNCSGGGSWIIGDDDSNGNFEPRMNALFTAGVTYTLISTTYGTSNISDSFSWTVSPPVGGQIMLETSSTIQWYTNSTGGTAIGSGTPFNPVGVAGSGLANTNTAGTTIFYAACSTNPGCRTATSFTINSSPTIAAITTPAALCSGGLLNPTAPTVTANGSTVTASGWQLETGVGTGTFANLTLPYTVAFSDNGKNIRYYATNGCGTTNTNQVVITVNNVPTIVAITAPAALCSGGVLNPTAPTVTANGLTVTASGWQLETGVGSGTFANLTLPYTVAFADNGKKIRYYATNGCGTTNSNEVTIKVDNLLTAPTVGTRTHPTCAVATGSVVLSGLPSGAWALTQDPGSITTTGTGSSTTVSGLSAGTYNFSVIDANNGTGLTGDYFSNMALTGTPTLTRTDVSVNYDWGGGSPDSSIPADGFSVRWSGQVQARYSETYTFSTISDDGVRLWVNGVQIINNWTDHGPTTDTGTIALTAGVKYSIVLEYYENGGGALCQLIWNSTSQGNETIPQSQLFPSSGCTALLSADVVINAQPATPAAPSIGTITNIDCVNATGSVVLNGLPASGSWTINPGAITGTGTSHTITGLTGGSYVYTVTNASGCTSAATSAGGIMISNNAAVTWNGTAWSNGTGPTSASNIIFNGNYSSTGDLYGCSCEVSTGTSVAFNSGDSMIITNQVRVLGTGTLSFDDTASLVQINNTPTVANSGVITYTRITTPISNFDYTYWSSPVVGQILYDVSPLTLLDKFYSYNSFTNNWQQENVGGAMTAGTGYIIRGPQTHMAPSPPSAHMVNFSGAPHNGIINKAIGGAGSSVLIGNPYPSAIDADTFINANTAVIDGTLYFWTHNTSIQLASNITNGTAGSGTYAYTSDDYAAYNLTGGVGTAPAPSSTNAGSVSTIAPTGKIAAGQAFFTSSVAAGNVVFNNGMRIGGGGSAANNSQFFKMASSKTNKVIEKNRLWLDLYNSQGAFKQTLIGYITGATNDYENAYDGESYNSNAYLDFYSVTKDKNLVVQGRALPFVDEDEVPIGFTTKVAGTFEIAMSKTDGLLANKNVFLKDKLLNTTHNLKTKPYSFTTEKGTFDQRFVIVYADKTLATDDFEESVSGVVVSTKNKEIQIKSADELIGKVFVYDFTGKLIYTKTGISNTEHKISNLIVGDKVLIVKIIFENGGAVSKKVIY</sequence>
<dbReference type="Pfam" id="PF07691">
    <property type="entry name" value="PA14"/>
    <property type="match status" value="1"/>
</dbReference>
<dbReference type="InterPro" id="IPR036116">
    <property type="entry name" value="FN3_sf"/>
</dbReference>
<evidence type="ECO:0000256" key="1">
    <source>
        <dbReference type="SAM" id="Phobius"/>
    </source>
</evidence>
<dbReference type="SMART" id="SM00060">
    <property type="entry name" value="FN3"/>
    <property type="match status" value="1"/>
</dbReference>
<dbReference type="InterPro" id="IPR003961">
    <property type="entry name" value="FN3_dom"/>
</dbReference>
<dbReference type="Proteomes" id="UP000641454">
    <property type="component" value="Unassembled WGS sequence"/>
</dbReference>
<dbReference type="SMART" id="SM00758">
    <property type="entry name" value="PA14"/>
    <property type="match status" value="1"/>
</dbReference>
<dbReference type="GO" id="GO:0005509">
    <property type="term" value="F:calcium ion binding"/>
    <property type="evidence" value="ECO:0007669"/>
    <property type="project" value="InterPro"/>
</dbReference>
<dbReference type="SUPFAM" id="SSF49265">
    <property type="entry name" value="Fibronectin type III"/>
    <property type="match status" value="1"/>
</dbReference>
<keyword evidence="1" id="KW-1133">Transmembrane helix</keyword>
<dbReference type="InterPro" id="IPR045474">
    <property type="entry name" value="GEVED"/>
</dbReference>
<keyword evidence="1" id="KW-0812">Transmembrane</keyword>
<dbReference type="InterPro" id="IPR045829">
    <property type="entry name" value="PKD_6"/>
</dbReference>
<dbReference type="PROSITE" id="PS50853">
    <property type="entry name" value="FN3"/>
    <property type="match status" value="1"/>
</dbReference>